<sequence length="207" mass="22424">MVCKVHVEFQKAFSGWLDGAVKDPPKIAVLPGHLQALIDDEVVMVKRVHEFQRRFSGRAAIAGSGRRGEEAQPELKKPKKKKKKKRDRDDADGAPAKAGKPASKGASAGGAGGGVNYMDALWKVSTKNGAVLKDKEKKGACLKFIQTGRCAFGAACRFSHDKDFWQKNGVTWRAVRAAASGDKDSDSGSEEESRARSRSRSPSRRGD</sequence>
<keyword evidence="8" id="KW-1185">Reference proteome</keyword>
<evidence type="ECO:0000256" key="2">
    <source>
        <dbReference type="ARBA" id="ARBA00022771"/>
    </source>
</evidence>
<evidence type="ECO:0000313" key="8">
    <source>
        <dbReference type="Proteomes" id="UP001363151"/>
    </source>
</evidence>
<feature type="compositionally biased region" description="Basic and acidic residues" evidence="5">
    <location>
        <begin position="181"/>
        <end position="195"/>
    </location>
</feature>
<feature type="zinc finger region" description="C3H1-type" evidence="4">
    <location>
        <begin position="135"/>
        <end position="163"/>
    </location>
</feature>
<feature type="compositionally biased region" description="Basic residues" evidence="5">
    <location>
        <begin position="77"/>
        <end position="86"/>
    </location>
</feature>
<evidence type="ECO:0000313" key="7">
    <source>
        <dbReference type="EMBL" id="KAK7249561.1"/>
    </source>
</evidence>
<feature type="region of interest" description="Disordered" evidence="5">
    <location>
        <begin position="177"/>
        <end position="207"/>
    </location>
</feature>
<evidence type="ECO:0000259" key="6">
    <source>
        <dbReference type="PROSITE" id="PS50103"/>
    </source>
</evidence>
<evidence type="ECO:0000256" key="5">
    <source>
        <dbReference type="SAM" id="MobiDB-lite"/>
    </source>
</evidence>
<keyword evidence="1 4" id="KW-0479">Metal-binding</keyword>
<evidence type="ECO:0000256" key="3">
    <source>
        <dbReference type="ARBA" id="ARBA00022833"/>
    </source>
</evidence>
<feature type="compositionally biased region" description="Basic residues" evidence="5">
    <location>
        <begin position="196"/>
        <end position="207"/>
    </location>
</feature>
<organism evidence="7 8">
    <name type="scientific">Aureococcus anophagefferens</name>
    <name type="common">Harmful bloom alga</name>
    <dbReference type="NCBI Taxonomy" id="44056"/>
    <lineage>
        <taxon>Eukaryota</taxon>
        <taxon>Sar</taxon>
        <taxon>Stramenopiles</taxon>
        <taxon>Ochrophyta</taxon>
        <taxon>Pelagophyceae</taxon>
        <taxon>Pelagomonadales</taxon>
        <taxon>Pelagomonadaceae</taxon>
        <taxon>Aureococcus</taxon>
    </lineage>
</organism>
<proteinExistence type="predicted"/>
<dbReference type="EMBL" id="JBBJCI010000055">
    <property type="protein sequence ID" value="KAK7249561.1"/>
    <property type="molecule type" value="Genomic_DNA"/>
</dbReference>
<dbReference type="Gene3D" id="4.10.1000.10">
    <property type="entry name" value="Zinc finger, CCCH-type"/>
    <property type="match status" value="1"/>
</dbReference>
<feature type="domain" description="C3H1-type" evidence="6">
    <location>
        <begin position="135"/>
        <end position="163"/>
    </location>
</feature>
<dbReference type="PROSITE" id="PS50103">
    <property type="entry name" value="ZF_C3H1"/>
    <property type="match status" value="1"/>
</dbReference>
<protein>
    <recommendedName>
        <fullName evidence="6">C3H1-type domain-containing protein</fullName>
    </recommendedName>
</protein>
<dbReference type="Proteomes" id="UP001363151">
    <property type="component" value="Unassembled WGS sequence"/>
</dbReference>
<accession>A0ABR1G8G5</accession>
<feature type="compositionally biased region" description="Basic and acidic residues" evidence="5">
    <location>
        <begin position="66"/>
        <end position="76"/>
    </location>
</feature>
<dbReference type="InterPro" id="IPR036855">
    <property type="entry name" value="Znf_CCCH_sf"/>
</dbReference>
<dbReference type="Pfam" id="PF25585">
    <property type="entry name" value="zf-CCCH_DUS3L"/>
    <property type="match status" value="1"/>
</dbReference>
<gene>
    <name evidence="7" type="ORF">SO694_0026302</name>
</gene>
<name>A0ABR1G8G5_AURAN</name>
<reference evidence="7 8" key="1">
    <citation type="submission" date="2024-03" db="EMBL/GenBank/DDBJ databases">
        <title>Aureococcus anophagefferens CCMP1851 and Kratosvirus quantuckense: Draft genome of a second virus-susceptible host strain in the model system.</title>
        <authorList>
            <person name="Chase E."/>
            <person name="Truchon A.R."/>
            <person name="Schepens W."/>
            <person name="Wilhelm S.W."/>
        </authorList>
    </citation>
    <scope>NUCLEOTIDE SEQUENCE [LARGE SCALE GENOMIC DNA]</scope>
    <source>
        <strain evidence="7 8">CCMP1851</strain>
    </source>
</reference>
<dbReference type="SUPFAM" id="SSF90229">
    <property type="entry name" value="CCCH zinc finger"/>
    <property type="match status" value="1"/>
</dbReference>
<keyword evidence="2 4" id="KW-0863">Zinc-finger</keyword>
<evidence type="ECO:0000256" key="4">
    <source>
        <dbReference type="PROSITE-ProRule" id="PRU00723"/>
    </source>
</evidence>
<comment type="caution">
    <text evidence="7">The sequence shown here is derived from an EMBL/GenBank/DDBJ whole genome shotgun (WGS) entry which is preliminary data.</text>
</comment>
<keyword evidence="3 4" id="KW-0862">Zinc</keyword>
<dbReference type="InterPro" id="IPR000571">
    <property type="entry name" value="Znf_CCCH"/>
</dbReference>
<evidence type="ECO:0000256" key="1">
    <source>
        <dbReference type="ARBA" id="ARBA00022723"/>
    </source>
</evidence>
<feature type="region of interest" description="Disordered" evidence="5">
    <location>
        <begin position="62"/>
        <end position="110"/>
    </location>
</feature>
<feature type="compositionally biased region" description="Low complexity" evidence="5">
    <location>
        <begin position="93"/>
        <end position="106"/>
    </location>
</feature>